<keyword evidence="2" id="KW-0472">Membrane</keyword>
<dbReference type="CDD" id="cd00146">
    <property type="entry name" value="PKD"/>
    <property type="match status" value="1"/>
</dbReference>
<dbReference type="InterPro" id="IPR013783">
    <property type="entry name" value="Ig-like_fold"/>
</dbReference>
<dbReference type="InterPro" id="IPR003961">
    <property type="entry name" value="FN3_dom"/>
</dbReference>
<organism evidence="5 6">
    <name type="scientific">Halovenus carboxidivorans</name>
    <dbReference type="NCBI Taxonomy" id="2692199"/>
    <lineage>
        <taxon>Archaea</taxon>
        <taxon>Methanobacteriati</taxon>
        <taxon>Methanobacteriota</taxon>
        <taxon>Stenosarchaea group</taxon>
        <taxon>Halobacteria</taxon>
        <taxon>Halobacteriales</taxon>
        <taxon>Haloarculaceae</taxon>
        <taxon>Halovenus</taxon>
    </lineage>
</organism>
<feature type="domain" description="PKD" evidence="3">
    <location>
        <begin position="587"/>
        <end position="657"/>
    </location>
</feature>
<keyword evidence="2" id="KW-1133">Transmembrane helix</keyword>
<dbReference type="SMART" id="SM00089">
    <property type="entry name" value="PKD"/>
    <property type="match status" value="4"/>
</dbReference>
<keyword evidence="6" id="KW-1185">Reference proteome</keyword>
<feature type="transmembrane region" description="Helical" evidence="2">
    <location>
        <begin position="12"/>
        <end position="35"/>
    </location>
</feature>
<dbReference type="InterPro" id="IPR022409">
    <property type="entry name" value="PKD/Chitinase_dom"/>
</dbReference>
<dbReference type="CDD" id="cd00063">
    <property type="entry name" value="FN3"/>
    <property type="match status" value="1"/>
</dbReference>
<gene>
    <name evidence="5" type="ORF">GRX03_12325</name>
</gene>
<evidence type="ECO:0000259" key="4">
    <source>
        <dbReference type="PROSITE" id="PS50853"/>
    </source>
</evidence>
<dbReference type="PROSITE" id="PS50093">
    <property type="entry name" value="PKD"/>
    <property type="match status" value="1"/>
</dbReference>
<dbReference type="InterPro" id="IPR035986">
    <property type="entry name" value="PKD_dom_sf"/>
</dbReference>
<dbReference type="Proteomes" id="UP000466535">
    <property type="component" value="Unassembled WGS sequence"/>
</dbReference>
<dbReference type="RefSeq" id="WP_159764498.1">
    <property type="nucleotide sequence ID" value="NZ_WUUT01000004.1"/>
</dbReference>
<keyword evidence="2" id="KW-0812">Transmembrane</keyword>
<sequence length="1464" mass="159469">MLRRLGIRDRKVVKQAFAVFLSVIITTSIIVPALFVGATSAATATNTDVDFLIDSDDTSPVLSERLEAGKVYNFEVVVGYQLPEGEEGTLKLYFTNADGKFAEKSVTGSGDYDTVTVTVNQRVPEATKGDRFGISGTLEAQSGFGGDSEYYQVDSEGNPPTIADASPEKAYETTVDDSVSFSVDASDPDGGSLSYTWYVNNLAKESGYSEIGSGLGSSITRSFESPGDYNIRVDITDGSNHIDYVWTLEVSRQNQDRDPSIERVSPHDSGFTVEKDNTRRFEIRASDPDSDLDKIRWYINGEFRNDLPNNPNSIPQSSHTTWTEYTFAESGQHNVRATVYDSNGNMDSVSWTVAVEQPEVGPEVSTVGVRDLSASSTILEGRLDSLGSESHSTVLFRYRKQGAVEWKTSEARELDEESDFSIRIEGLEPDTEYELRAVASSNAGSNTGEVREFRTDRIKGSVDIHGGISTPEAESTLNAGETYSYDIELDYQLSGVDGVIILESNGEGRLAYKEVSRGRDELSISGKETVPSNQASPWQVSVLLKTENRDILDVDEISYDIQPQTHPPRITNRSPSDSALEITEGDEIGFAVSATDQDNNFLDYSWSITDINANNRMKAGTGNSYFHTFSEPGDYNVRVEVSDGTTSVATTWTVEVESLDRAPSVQRISPTDSDLEVSQDSEQRFRAAFSDPDSDLKQVRWYIDGKYRDSLGGNPEMLDGSSETASLDYTFSEAGSHSIRAVVTDGNGNQDSVQWFVQVESEKPDLVIEDISWSPSNPESGDQVDFTVSITNHGEVDVPATGMELTAGSEEFGLSGISLDAGETRNVKINSRSWTAAESVENVVARVDPSNRVQEGDESNNRHAEAISVDSSTGSIQGRVVSNSGDGIEDATINLKSKISVKTDSKGYFEINNIQSGAHVIQITHSDFQDAEKTVEVRADQVQDTGEIVLVESNQAQDPSEKDKGVDNASSDEFVDVQEIIEQYDYPAAFTRDVFFSEHSPSTVIAYKIITSDLFVEQLSVTARGAIYGEVGLQEDIAGAGDPAYFAGWLGGSVVPVADAAADLRDCVLAVNDDLGTNALDCGGAAISTGGSAGTIAGAAGVAVPEPLTTGSGAAVLGGSLTLDTAEDISDAAHITTQYLKKYPGKAREVTKKLSSKLPRNKVEDVIAKINRPNLKSKLKTKLDEVVNSRKAEFKKIDGISDDQAETLAKSGASPEQIRRLAEDLDGDTIIRLSENDLLDKGLDDDALVQISRQSDNYKNTAEAISALKSSGFSESQVNRLITQGNKPQEALRLSEKGLDAASITKISNNLEEASRQLSNKLDERLKLVDVSFGFKREGNVIWMPRTNKFKGNKLDEILKTGPGWKHIVAKHANPTNTDFRVPDYANPGSVTSQYDSFPSSMGPHEMQELAKEFGRHGKQINSNDAQRLVIEDSTVLSRYNIRRPVRLIRNPNTGMIQTMYIKE</sequence>
<name>A0A6B0T849_9EURY</name>
<dbReference type="InterPro" id="IPR000601">
    <property type="entry name" value="PKD_dom"/>
</dbReference>
<comment type="caution">
    <text evidence="5">The sequence shown here is derived from an EMBL/GenBank/DDBJ whole genome shotgun (WGS) entry which is preliminary data.</text>
</comment>
<reference evidence="5 6" key="1">
    <citation type="submission" date="2019-12" db="EMBL/GenBank/DDBJ databases">
        <title>Isolation and characterization of three novel carbon monoxide-oxidizing members of Halobacteria from salione crusts and soils.</title>
        <authorList>
            <person name="Myers M.R."/>
            <person name="King G.M."/>
        </authorList>
    </citation>
    <scope>NUCLEOTIDE SEQUENCE [LARGE SCALE GENOMIC DNA]</scope>
    <source>
        <strain evidence="5 6">WSH3</strain>
    </source>
</reference>
<dbReference type="SUPFAM" id="SSF49299">
    <property type="entry name" value="PKD domain"/>
    <property type="match status" value="3"/>
</dbReference>
<dbReference type="InterPro" id="IPR013784">
    <property type="entry name" value="Carb-bd-like_fold"/>
</dbReference>
<dbReference type="Pfam" id="PF07705">
    <property type="entry name" value="CARDB"/>
    <property type="match status" value="1"/>
</dbReference>
<dbReference type="GO" id="GO:0030246">
    <property type="term" value="F:carbohydrate binding"/>
    <property type="evidence" value="ECO:0007669"/>
    <property type="project" value="InterPro"/>
</dbReference>
<evidence type="ECO:0000313" key="6">
    <source>
        <dbReference type="Proteomes" id="UP000466535"/>
    </source>
</evidence>
<dbReference type="Gene3D" id="2.60.40.1120">
    <property type="entry name" value="Carboxypeptidase-like, regulatory domain"/>
    <property type="match status" value="1"/>
</dbReference>
<feature type="domain" description="Fibronectin type-III" evidence="4">
    <location>
        <begin position="358"/>
        <end position="458"/>
    </location>
</feature>
<dbReference type="Pfam" id="PF13620">
    <property type="entry name" value="CarboxypepD_reg"/>
    <property type="match status" value="1"/>
</dbReference>
<accession>A0A6B0T849</accession>
<evidence type="ECO:0000313" key="5">
    <source>
        <dbReference type="EMBL" id="MXR52386.1"/>
    </source>
</evidence>
<feature type="compositionally biased region" description="Polar residues" evidence="1">
    <location>
        <begin position="869"/>
        <end position="884"/>
    </location>
</feature>
<dbReference type="Pfam" id="PF18911">
    <property type="entry name" value="PKD_4"/>
    <property type="match status" value="1"/>
</dbReference>
<dbReference type="OrthoDB" id="103676at2157"/>
<evidence type="ECO:0000256" key="1">
    <source>
        <dbReference type="SAM" id="MobiDB-lite"/>
    </source>
</evidence>
<dbReference type="SUPFAM" id="SSF49452">
    <property type="entry name" value="Starch-binding domain-like"/>
    <property type="match status" value="1"/>
</dbReference>
<evidence type="ECO:0000259" key="3">
    <source>
        <dbReference type="PROSITE" id="PS50093"/>
    </source>
</evidence>
<proteinExistence type="predicted"/>
<evidence type="ECO:0008006" key="7">
    <source>
        <dbReference type="Google" id="ProtNLM"/>
    </source>
</evidence>
<evidence type="ECO:0000256" key="2">
    <source>
        <dbReference type="SAM" id="Phobius"/>
    </source>
</evidence>
<dbReference type="InterPro" id="IPR011635">
    <property type="entry name" value="CARDB"/>
</dbReference>
<dbReference type="EMBL" id="WUUT01000004">
    <property type="protein sequence ID" value="MXR52386.1"/>
    <property type="molecule type" value="Genomic_DNA"/>
</dbReference>
<dbReference type="Gene3D" id="2.60.40.10">
    <property type="entry name" value="Immunoglobulins"/>
    <property type="match status" value="5"/>
</dbReference>
<dbReference type="PROSITE" id="PS50853">
    <property type="entry name" value="FN3"/>
    <property type="match status" value="1"/>
</dbReference>
<feature type="region of interest" description="Disordered" evidence="1">
    <location>
        <begin position="850"/>
        <end position="884"/>
    </location>
</feature>
<protein>
    <recommendedName>
        <fullName evidence="7">PKD domain-containing protein</fullName>
    </recommendedName>
</protein>